<feature type="domain" description="Transposase InsH N-terminal" evidence="1">
    <location>
        <begin position="6"/>
        <end position="65"/>
    </location>
</feature>
<accession>A0A1G5ZZE9</accession>
<proteinExistence type="predicted"/>
<dbReference type="InterPro" id="IPR008490">
    <property type="entry name" value="Transposase_InsH_N"/>
</dbReference>
<dbReference type="AlphaFoldDB" id="A0A1G5ZZE9"/>
<dbReference type="Proteomes" id="UP000198588">
    <property type="component" value="Unassembled WGS sequence"/>
</dbReference>
<evidence type="ECO:0000313" key="3">
    <source>
        <dbReference type="Proteomes" id="UP000198588"/>
    </source>
</evidence>
<evidence type="ECO:0000313" key="2">
    <source>
        <dbReference type="EMBL" id="SDA99990.1"/>
    </source>
</evidence>
<organism evidence="2 3">
    <name type="scientific">Mesorhizobium qingshengii</name>
    <dbReference type="NCBI Taxonomy" id="1165689"/>
    <lineage>
        <taxon>Bacteria</taxon>
        <taxon>Pseudomonadati</taxon>
        <taxon>Pseudomonadota</taxon>
        <taxon>Alphaproteobacteria</taxon>
        <taxon>Hyphomicrobiales</taxon>
        <taxon>Phyllobacteriaceae</taxon>
        <taxon>Mesorhizobium</taxon>
    </lineage>
</organism>
<sequence length="67" mass="7817">MTSSANVWTRSSGLMRWARFDEALGRFYRPVVRPAKPTRLMVGLHYLKHGHDVSDEEVVERWLENAC</sequence>
<reference evidence="2 3" key="1">
    <citation type="submission" date="2016-10" db="EMBL/GenBank/DDBJ databases">
        <authorList>
            <person name="de Groot N.N."/>
        </authorList>
    </citation>
    <scope>NUCLEOTIDE SEQUENCE [LARGE SCALE GENOMIC DNA]</scope>
    <source>
        <strain evidence="2 3">CGMCC 1.12097</strain>
    </source>
</reference>
<evidence type="ECO:0000259" key="1">
    <source>
        <dbReference type="Pfam" id="PF05598"/>
    </source>
</evidence>
<dbReference type="Pfam" id="PF05598">
    <property type="entry name" value="DUF772"/>
    <property type="match status" value="1"/>
</dbReference>
<name>A0A1G5ZZE9_9HYPH</name>
<dbReference type="EMBL" id="FMXM01000078">
    <property type="protein sequence ID" value="SDA99990.1"/>
    <property type="molecule type" value="Genomic_DNA"/>
</dbReference>
<dbReference type="STRING" id="1165689.SAMN02927914_06809"/>
<gene>
    <name evidence="2" type="ORF">SAMN02927914_06809</name>
</gene>
<protein>
    <submittedName>
        <fullName evidence="2">Transposase domain</fullName>
    </submittedName>
</protein>